<dbReference type="RefSeq" id="WP_207970462.1">
    <property type="nucleotide sequence ID" value="NZ_CP071795.1"/>
</dbReference>
<evidence type="ECO:0000313" key="2">
    <source>
        <dbReference type="Proteomes" id="UP000663935"/>
    </source>
</evidence>
<evidence type="ECO:0000313" key="1">
    <source>
        <dbReference type="EMBL" id="QTD36272.1"/>
    </source>
</evidence>
<proteinExistence type="predicted"/>
<name>A0ABX7SPY3_9FLAO</name>
<reference evidence="1 2" key="1">
    <citation type="submission" date="2021-03" db="EMBL/GenBank/DDBJ databases">
        <title>Complete genome of Polaribacter_sp.G4M1.</title>
        <authorList>
            <person name="Jeong S.W."/>
            <person name="Bae J.W."/>
        </authorList>
    </citation>
    <scope>NUCLEOTIDE SEQUENCE [LARGE SCALE GENOMIC DNA]</scope>
    <source>
        <strain evidence="1 2">G4M1</strain>
    </source>
</reference>
<sequence>MAIYEHDNRIVKQSTTNSITITNSTKISNKLKLGKAFEAGADFNNSVTRTSSTTLTIEAEKDVELGKVPINYYDQNFSLPNNGTGYNISTFAINTHFAFYY</sequence>
<dbReference type="EMBL" id="CP071795">
    <property type="protein sequence ID" value="QTD36272.1"/>
    <property type="molecule type" value="Genomic_DNA"/>
</dbReference>
<accession>A0ABX7SPY3</accession>
<organism evidence="1 2">
    <name type="scientific">Polaribacter batillariae</name>
    <dbReference type="NCBI Taxonomy" id="2808900"/>
    <lineage>
        <taxon>Bacteria</taxon>
        <taxon>Pseudomonadati</taxon>
        <taxon>Bacteroidota</taxon>
        <taxon>Flavobacteriia</taxon>
        <taxon>Flavobacteriales</taxon>
        <taxon>Flavobacteriaceae</taxon>
    </lineage>
</organism>
<gene>
    <name evidence="1" type="ORF">JL193_08845</name>
</gene>
<protein>
    <submittedName>
        <fullName evidence="1">Uncharacterized protein</fullName>
    </submittedName>
</protein>
<keyword evidence="2" id="KW-1185">Reference proteome</keyword>
<dbReference type="Proteomes" id="UP000663935">
    <property type="component" value="Chromosome"/>
</dbReference>